<dbReference type="EMBL" id="JXNU01000003">
    <property type="protein sequence ID" value="KKF35147.1"/>
    <property type="molecule type" value="Genomic_DNA"/>
</dbReference>
<evidence type="ECO:0000313" key="1">
    <source>
        <dbReference type="EMBL" id="AXF76408.1"/>
    </source>
</evidence>
<dbReference type="STRING" id="65700.SY86_06435"/>
<dbReference type="EMBL" id="CP013970">
    <property type="protein sequence ID" value="AXF76408.1"/>
    <property type="molecule type" value="Genomic_DNA"/>
</dbReference>
<accession>A0A0M2KCY4</accession>
<reference evidence="1" key="2">
    <citation type="submission" date="2016-01" db="EMBL/GenBank/DDBJ databases">
        <authorList>
            <person name="Oliw E.H."/>
        </authorList>
    </citation>
    <scope>NUCLEOTIDE SEQUENCE [LARGE SCALE GENOMIC DNA]</scope>
    <source>
        <strain evidence="1">MDcuke</strain>
    </source>
</reference>
<gene>
    <name evidence="1" type="ORF">AV903_10670</name>
    <name evidence="2" type="ORF">SY86_06435</name>
</gene>
<dbReference type="PATRIC" id="fig|65700.7.peg.1626"/>
<name>A0A0M2KCY4_9GAMM</name>
<reference evidence="4" key="3">
    <citation type="submission" date="2016-01" db="EMBL/GenBank/DDBJ databases">
        <authorList>
            <person name="Shapiro L."/>
        </authorList>
    </citation>
    <scope>NUCLEOTIDE SEQUENCE [LARGE SCALE GENOMIC DNA]</scope>
    <source>
        <strain evidence="4">MDcuke</strain>
    </source>
</reference>
<evidence type="ECO:0000313" key="4">
    <source>
        <dbReference type="Proteomes" id="UP000264980"/>
    </source>
</evidence>
<proteinExistence type="predicted"/>
<evidence type="ECO:0000313" key="3">
    <source>
        <dbReference type="Proteomes" id="UP000033924"/>
    </source>
</evidence>
<reference evidence="2 3" key="1">
    <citation type="submission" date="2015-01" db="EMBL/GenBank/DDBJ databases">
        <title>Erwinia tracheiphila.</title>
        <authorList>
            <person name="Shapiro L.R."/>
        </authorList>
    </citation>
    <scope>NUCLEOTIDE SEQUENCE [LARGE SCALE GENOMIC DNA]</scope>
    <source>
        <strain evidence="2 3">BuffGH</strain>
    </source>
</reference>
<dbReference type="AlphaFoldDB" id="A0A0M2KCY4"/>
<dbReference type="Proteomes" id="UP000033924">
    <property type="component" value="Unassembled WGS sequence"/>
</dbReference>
<keyword evidence="3" id="KW-1185">Reference proteome</keyword>
<evidence type="ECO:0000313" key="2">
    <source>
        <dbReference type="EMBL" id="KKF35147.1"/>
    </source>
</evidence>
<protein>
    <submittedName>
        <fullName evidence="2">Uncharacterized protein</fullName>
    </submittedName>
</protein>
<organism evidence="2 3">
    <name type="scientific">Erwinia tracheiphila</name>
    <dbReference type="NCBI Taxonomy" id="65700"/>
    <lineage>
        <taxon>Bacteria</taxon>
        <taxon>Pseudomonadati</taxon>
        <taxon>Pseudomonadota</taxon>
        <taxon>Gammaproteobacteria</taxon>
        <taxon>Enterobacterales</taxon>
        <taxon>Erwiniaceae</taxon>
        <taxon>Erwinia</taxon>
    </lineage>
</organism>
<dbReference type="Proteomes" id="UP000264980">
    <property type="component" value="Chromosome"/>
</dbReference>
<sequence length="59" mass="6442">MQQQIRPLVAFAVVDLLPAVTLIKRQHAAIGAHALEPAGGGKAILYRFHFVSMARWCTA</sequence>